<dbReference type="VEuPathDB" id="GiardiaDB:GMRT_13400"/>
<feature type="transmembrane region" description="Helical" evidence="1">
    <location>
        <begin position="26"/>
        <end position="53"/>
    </location>
</feature>
<gene>
    <name evidence="2" type="ORF">GMRT_13400</name>
</gene>
<dbReference type="Proteomes" id="UP000315496">
    <property type="component" value="Chromosome 5"/>
</dbReference>
<evidence type="ECO:0000313" key="2">
    <source>
        <dbReference type="EMBL" id="TNJ26368.1"/>
    </source>
</evidence>
<feature type="transmembrane region" description="Helical" evidence="1">
    <location>
        <begin position="192"/>
        <end position="208"/>
    </location>
</feature>
<feature type="transmembrane region" description="Helical" evidence="1">
    <location>
        <begin position="157"/>
        <end position="180"/>
    </location>
</feature>
<dbReference type="EMBL" id="VDLU01000005">
    <property type="protein sequence ID" value="TNJ26368.1"/>
    <property type="molecule type" value="Genomic_DNA"/>
</dbReference>
<evidence type="ECO:0000313" key="3">
    <source>
        <dbReference type="Proteomes" id="UP000315496"/>
    </source>
</evidence>
<protein>
    <submittedName>
        <fullName evidence="2">TMP-1 protein</fullName>
    </submittedName>
</protein>
<accession>A0A4Z1SRV4</accession>
<comment type="caution">
    <text evidence="2">The sequence shown here is derived from an EMBL/GenBank/DDBJ whole genome shotgun (WGS) entry which is preliminary data.</text>
</comment>
<name>A0A4Z1SRV4_GIAMU</name>
<proteinExistence type="predicted"/>
<organism evidence="2 3">
    <name type="scientific">Giardia muris</name>
    <dbReference type="NCBI Taxonomy" id="5742"/>
    <lineage>
        <taxon>Eukaryota</taxon>
        <taxon>Metamonada</taxon>
        <taxon>Diplomonadida</taxon>
        <taxon>Hexamitidae</taxon>
        <taxon>Giardiinae</taxon>
        <taxon>Giardia</taxon>
    </lineage>
</organism>
<keyword evidence="1" id="KW-0472">Membrane</keyword>
<evidence type="ECO:0000256" key="1">
    <source>
        <dbReference type="SAM" id="Phobius"/>
    </source>
</evidence>
<keyword evidence="1" id="KW-0812">Transmembrane</keyword>
<keyword evidence="3" id="KW-1185">Reference proteome</keyword>
<dbReference type="AlphaFoldDB" id="A0A4Z1SRV4"/>
<reference evidence="2 3" key="1">
    <citation type="submission" date="2019-05" db="EMBL/GenBank/DDBJ databases">
        <title>The compact genome of Giardia muris reveals important steps in the evolution of intestinal protozoan parasites.</title>
        <authorList>
            <person name="Xu F."/>
            <person name="Jimenez-Gonzalez A."/>
            <person name="Einarsson E."/>
            <person name="Astvaldsson A."/>
            <person name="Peirasmaki D."/>
            <person name="Eckmann L."/>
            <person name="Andersson J.O."/>
            <person name="Svard S.G."/>
            <person name="Jerlstrom-Hultqvist J."/>
        </authorList>
    </citation>
    <scope>NUCLEOTIDE SEQUENCE [LARGE SCALE GENOMIC DNA]</scope>
    <source>
        <strain evidence="2 3">Roberts-Thomson</strain>
    </source>
</reference>
<sequence>MHHASTLLAATPDFTVHKRSKPIKAYILPILALVSLFVSTLSFAICAGGLLRISEKRDTLLTPSGWYFLMTIVVAAGTMTIFIEQLVSPQLPTRWTITYIVIETVRQLLLALWPIFLISGLSALQWLTMTVVFGCSMFEVALTFIQRPIPTLLASQFNGLMATWPLTLFGMSSLSFLKTIEGNGASHSEDDVAGLLIITVTCSACLLVTGLTRSIGAPLLFSLYLISLLSMHDNTTGTAAPLCTGSIIPLLLIQTTVLGITIAQTLRGPSSPQPTRRTVQFDTSSFSTSFNYVI</sequence>
<keyword evidence="1" id="KW-1133">Transmembrane helix</keyword>
<feature type="transmembrane region" description="Helical" evidence="1">
    <location>
        <begin position="65"/>
        <end position="83"/>
    </location>
</feature>
<feature type="transmembrane region" description="Helical" evidence="1">
    <location>
        <begin position="238"/>
        <end position="263"/>
    </location>
</feature>